<feature type="region of interest" description="Disordered" evidence="1">
    <location>
        <begin position="376"/>
        <end position="399"/>
    </location>
</feature>
<dbReference type="EMBL" id="JAKJXP020000017">
    <property type="protein sequence ID" value="KAK7754827.1"/>
    <property type="molecule type" value="Genomic_DNA"/>
</dbReference>
<reference evidence="2 3" key="1">
    <citation type="submission" date="2024-02" db="EMBL/GenBank/DDBJ databases">
        <title>De novo assembly and annotation of 12 fungi associated with fruit tree decline syndrome in Ontario, Canada.</title>
        <authorList>
            <person name="Sulman M."/>
            <person name="Ellouze W."/>
            <person name="Ilyukhin E."/>
        </authorList>
    </citation>
    <scope>NUCLEOTIDE SEQUENCE [LARGE SCALE GENOMIC DNA]</scope>
    <source>
        <strain evidence="2 3">M11/M66-122</strain>
    </source>
</reference>
<keyword evidence="3" id="KW-1185">Reference proteome</keyword>
<proteinExistence type="predicted"/>
<protein>
    <recommendedName>
        <fullName evidence="4">BZIP domain-containing protein</fullName>
    </recommendedName>
</protein>
<evidence type="ECO:0000313" key="2">
    <source>
        <dbReference type="EMBL" id="KAK7754827.1"/>
    </source>
</evidence>
<evidence type="ECO:0008006" key="4">
    <source>
        <dbReference type="Google" id="ProtNLM"/>
    </source>
</evidence>
<sequence>MGSQAVDKTRNRRPRNGGSGSGSSSAGRSGSGKGEGEGDADPSSAKVRRERNRQAQHVFRIRKQAEQQEKDRHIQKLENEIEQMGCIFFSLADAITRSEHAQRDANLMQTLRNSMRRVVRMADDDAGAGAKDGTTGSDASDPSQTLGSTESCSTGVPSVVDVNTDRDNGNAPAPEGFMFEYHVEDTIAMLRSQNYISPSPSVVEPDMFAGTLSNRIIQASLRYGYTVLSTGLDKPSKDLERLFRYTLQRSTREDTLLNMQWALGPGTWFIPVLASHNFNGPVARKVIMNLSGQRYGPDAEDWVDSPEKRERLCMNAAEVERYIMSHSTGFINEDVVELVLDDDDDGNSNSPIPPRKSSKHRSDDYIDFNVFFPTEKSQTSPTVSRRSSRSSREPRTMRISQSRFVQNIALISLCTSDGPGYPTNYLKKVIASAAIKPR</sequence>
<feature type="region of interest" description="Disordered" evidence="1">
    <location>
        <begin position="126"/>
        <end position="173"/>
    </location>
</feature>
<dbReference type="Proteomes" id="UP001320420">
    <property type="component" value="Unassembled WGS sequence"/>
</dbReference>
<evidence type="ECO:0000256" key="1">
    <source>
        <dbReference type="SAM" id="MobiDB-lite"/>
    </source>
</evidence>
<gene>
    <name evidence="2" type="ORF">SLS62_003141</name>
</gene>
<feature type="compositionally biased region" description="Basic and acidic residues" evidence="1">
    <location>
        <begin position="63"/>
        <end position="72"/>
    </location>
</feature>
<accession>A0AAN9UWY1</accession>
<feature type="compositionally biased region" description="Polar residues" evidence="1">
    <location>
        <begin position="140"/>
        <end position="156"/>
    </location>
</feature>
<feature type="compositionally biased region" description="Low complexity" evidence="1">
    <location>
        <begin position="127"/>
        <end position="139"/>
    </location>
</feature>
<dbReference type="CDD" id="cd14686">
    <property type="entry name" value="bZIP"/>
    <property type="match status" value="1"/>
</dbReference>
<dbReference type="PANTHER" id="PTHR40618:SF1">
    <property type="entry name" value="B-ZIP TRANSCRIPTION FACTOR (EUROFUNG)"/>
    <property type="match status" value="1"/>
</dbReference>
<dbReference type="AlphaFoldDB" id="A0AAN9UWY1"/>
<name>A0AAN9UWY1_9PEZI</name>
<feature type="region of interest" description="Disordered" evidence="1">
    <location>
        <begin position="1"/>
        <end position="72"/>
    </location>
</feature>
<evidence type="ECO:0000313" key="3">
    <source>
        <dbReference type="Proteomes" id="UP001320420"/>
    </source>
</evidence>
<dbReference type="PANTHER" id="PTHR40618">
    <property type="entry name" value="B-ZIP TRANSCRIPTION FACTOR (EUROFUNG)-RELATED"/>
    <property type="match status" value="1"/>
</dbReference>
<dbReference type="GO" id="GO:0003700">
    <property type="term" value="F:DNA-binding transcription factor activity"/>
    <property type="evidence" value="ECO:0007669"/>
    <property type="project" value="InterPro"/>
</dbReference>
<organism evidence="2 3">
    <name type="scientific">Diatrype stigma</name>
    <dbReference type="NCBI Taxonomy" id="117547"/>
    <lineage>
        <taxon>Eukaryota</taxon>
        <taxon>Fungi</taxon>
        <taxon>Dikarya</taxon>
        <taxon>Ascomycota</taxon>
        <taxon>Pezizomycotina</taxon>
        <taxon>Sordariomycetes</taxon>
        <taxon>Xylariomycetidae</taxon>
        <taxon>Xylariales</taxon>
        <taxon>Diatrypaceae</taxon>
        <taxon>Diatrype</taxon>
    </lineage>
</organism>
<comment type="caution">
    <text evidence="2">The sequence shown here is derived from an EMBL/GenBank/DDBJ whole genome shotgun (WGS) entry which is preliminary data.</text>
</comment>
<feature type="region of interest" description="Disordered" evidence="1">
    <location>
        <begin position="342"/>
        <end position="361"/>
    </location>
</feature>